<evidence type="ECO:0000256" key="1">
    <source>
        <dbReference type="ARBA" id="ARBA00023125"/>
    </source>
</evidence>
<gene>
    <name evidence="5" type="ORF">FWK35_00036282</name>
</gene>
<dbReference type="InterPro" id="IPR052035">
    <property type="entry name" value="ZnF_BED_domain_contain"/>
</dbReference>
<dbReference type="EMBL" id="VUJU01013177">
    <property type="protein sequence ID" value="KAF0705662.1"/>
    <property type="molecule type" value="Genomic_DNA"/>
</dbReference>
<dbReference type="Pfam" id="PF05699">
    <property type="entry name" value="Dimer_Tnp_hAT"/>
    <property type="match status" value="1"/>
</dbReference>
<evidence type="ECO:0000313" key="5">
    <source>
        <dbReference type="EMBL" id="KAF0705662.1"/>
    </source>
</evidence>
<dbReference type="SUPFAM" id="SSF53098">
    <property type="entry name" value="Ribonuclease H-like"/>
    <property type="match status" value="1"/>
</dbReference>
<accession>A0A6G0VQN5</accession>
<keyword evidence="1" id="KW-0238">DNA-binding</keyword>
<keyword evidence="6" id="KW-1185">Reference proteome</keyword>
<sequence>DDENNTISSNETINSQFPSTSNSTLIQPVLSIKTSKTIQKHKLLNSQTLMSAFTITKASQCKIDAALAYFIAVDMMPYNLVTKDGFKVYTNALNASYHIPSRKTITDSRIPNLYKDTKTIIESIVNNVCFMSFTTDCWTSGSNQPFLALTGHYIDSKFNLGSVCLGCIELSEDHTGENLADTLQLLLLDYNLSISPKNVSAFTTDCGANIIKAIKNLDMQHVPCFGHAFNTAVGNIFKLEEIQIALNKTQKIQNIFAHSWQAVREMKIEQERFGLKKLKLPSYSKTRWWSLLDLISVILDQELGISSFLKTYKNGQFKKLVLSDDEIDVLKSITMILKPVREITDHLAGESYVTASAVYPVIFNLKTKLSEAVNSNNITSASNEKGIEIKKNIFSSIIEVLDKRYNNNIALKICMVLDPRFKTTFIAQKEMPELKIAIGEYCLESWMEWSLKEMHSKEDGNLSFSGDSSHSHTMKKQKTGLSAIFDVPSNNDELQDQDINFCSKINREIDLYIEFSKVPYEQDPLKWWSLNCTTYPFLSILAKKYLTVQATSVASERVFSKGGLVVTDHRASLTNDHVSELVYLSMNKAHVPKP</sequence>
<proteinExistence type="predicted"/>
<feature type="compositionally biased region" description="Low complexity" evidence="2">
    <location>
        <begin position="1"/>
        <end position="15"/>
    </location>
</feature>
<dbReference type="OrthoDB" id="6615594at2759"/>
<reference evidence="5 6" key="1">
    <citation type="submission" date="2019-08" db="EMBL/GenBank/DDBJ databases">
        <title>Whole genome of Aphis craccivora.</title>
        <authorList>
            <person name="Voronova N.V."/>
            <person name="Shulinski R.S."/>
            <person name="Bandarenka Y.V."/>
            <person name="Zhorov D.G."/>
            <person name="Warner D."/>
        </authorList>
    </citation>
    <scope>NUCLEOTIDE SEQUENCE [LARGE SCALE GENOMIC DNA]</scope>
    <source>
        <strain evidence="5">180601</strain>
        <tissue evidence="5">Whole Body</tissue>
    </source>
</reference>
<dbReference type="SUPFAM" id="SSF140996">
    <property type="entry name" value="Hermes dimerisation domain"/>
    <property type="match status" value="1"/>
</dbReference>
<dbReference type="InterPro" id="IPR012337">
    <property type="entry name" value="RNaseH-like_sf"/>
</dbReference>
<dbReference type="GO" id="GO:0046983">
    <property type="term" value="F:protein dimerization activity"/>
    <property type="evidence" value="ECO:0007669"/>
    <property type="project" value="InterPro"/>
</dbReference>
<dbReference type="InterPro" id="IPR025525">
    <property type="entry name" value="hAT-like_transposase_RNase-H"/>
</dbReference>
<evidence type="ECO:0000259" key="4">
    <source>
        <dbReference type="Pfam" id="PF14372"/>
    </source>
</evidence>
<dbReference type="InterPro" id="IPR008906">
    <property type="entry name" value="HATC_C_dom"/>
</dbReference>
<dbReference type="GO" id="GO:0003677">
    <property type="term" value="F:DNA binding"/>
    <property type="evidence" value="ECO:0007669"/>
    <property type="project" value="UniProtKB-KW"/>
</dbReference>
<comment type="caution">
    <text evidence="5">The sequence shown here is derived from an EMBL/GenBank/DDBJ whole genome shotgun (WGS) entry which is preliminary data.</text>
</comment>
<dbReference type="Pfam" id="PF14372">
    <property type="entry name" value="hAT-like_RNase-H"/>
    <property type="match status" value="1"/>
</dbReference>
<dbReference type="Proteomes" id="UP000478052">
    <property type="component" value="Unassembled WGS sequence"/>
</dbReference>
<dbReference type="PANTHER" id="PTHR46481:SF9">
    <property type="entry name" value="ZINC FINGER BED DOMAIN-CONTAINING PROTEIN 1-LIKE"/>
    <property type="match status" value="1"/>
</dbReference>
<evidence type="ECO:0000256" key="2">
    <source>
        <dbReference type="SAM" id="MobiDB-lite"/>
    </source>
</evidence>
<protein>
    <submittedName>
        <fullName evidence="5">Zinc finger BED domain-containing protein 1-like</fullName>
    </submittedName>
</protein>
<feature type="non-terminal residue" evidence="5">
    <location>
        <position position="1"/>
    </location>
</feature>
<feature type="domain" description="hAT-like transposase RNase-H fold" evidence="4">
    <location>
        <begin position="349"/>
        <end position="427"/>
    </location>
</feature>
<dbReference type="AlphaFoldDB" id="A0A6G0VQN5"/>
<feature type="region of interest" description="Disordered" evidence="2">
    <location>
        <begin position="1"/>
        <end position="21"/>
    </location>
</feature>
<organism evidence="5 6">
    <name type="scientific">Aphis craccivora</name>
    <name type="common">Cowpea aphid</name>
    <dbReference type="NCBI Taxonomy" id="307492"/>
    <lineage>
        <taxon>Eukaryota</taxon>
        <taxon>Metazoa</taxon>
        <taxon>Ecdysozoa</taxon>
        <taxon>Arthropoda</taxon>
        <taxon>Hexapoda</taxon>
        <taxon>Insecta</taxon>
        <taxon>Pterygota</taxon>
        <taxon>Neoptera</taxon>
        <taxon>Paraneoptera</taxon>
        <taxon>Hemiptera</taxon>
        <taxon>Sternorrhyncha</taxon>
        <taxon>Aphidomorpha</taxon>
        <taxon>Aphidoidea</taxon>
        <taxon>Aphididae</taxon>
        <taxon>Aphidini</taxon>
        <taxon>Aphis</taxon>
        <taxon>Aphis</taxon>
    </lineage>
</organism>
<feature type="domain" description="HAT C-terminal dimerisation" evidence="3">
    <location>
        <begin position="508"/>
        <end position="584"/>
    </location>
</feature>
<evidence type="ECO:0000313" key="6">
    <source>
        <dbReference type="Proteomes" id="UP000478052"/>
    </source>
</evidence>
<evidence type="ECO:0000259" key="3">
    <source>
        <dbReference type="Pfam" id="PF05699"/>
    </source>
</evidence>
<name>A0A6G0VQN5_APHCR</name>
<dbReference type="PANTHER" id="PTHR46481">
    <property type="entry name" value="ZINC FINGER BED DOMAIN-CONTAINING PROTEIN 4"/>
    <property type="match status" value="1"/>
</dbReference>